<dbReference type="RefSeq" id="WP_224033669.1">
    <property type="nucleotide sequence ID" value="NZ_AP024849.1"/>
</dbReference>
<dbReference type="EMBL" id="AP024849">
    <property type="protein sequence ID" value="BCZ47318.1"/>
    <property type="molecule type" value="Genomic_DNA"/>
</dbReference>
<protein>
    <recommendedName>
        <fullName evidence="1">DUF1659 domain-containing protein</fullName>
    </recommendedName>
</protein>
<evidence type="ECO:0000313" key="3">
    <source>
        <dbReference type="Proteomes" id="UP000824633"/>
    </source>
</evidence>
<dbReference type="Pfam" id="PF07872">
    <property type="entry name" value="DUF1659"/>
    <property type="match status" value="1"/>
</dbReference>
<proteinExistence type="predicted"/>
<accession>A0ABN6J2B2</accession>
<evidence type="ECO:0000259" key="1">
    <source>
        <dbReference type="Pfam" id="PF07872"/>
    </source>
</evidence>
<sequence>MAVSKVVNGTTLSIEVQKGVDKSGDPLYTKKSFANVRNDVSEQNAYDVAEAIKAVLEASTRNASLTVSSNLVKA</sequence>
<keyword evidence="3" id="KW-1185">Reference proteome</keyword>
<dbReference type="InterPro" id="IPR012454">
    <property type="entry name" value="DUF1659"/>
</dbReference>
<evidence type="ECO:0000313" key="2">
    <source>
        <dbReference type="EMBL" id="BCZ47318.1"/>
    </source>
</evidence>
<feature type="domain" description="DUF1659" evidence="1">
    <location>
        <begin position="2"/>
        <end position="72"/>
    </location>
</feature>
<dbReference type="Proteomes" id="UP000824633">
    <property type="component" value="Chromosome"/>
</dbReference>
<gene>
    <name evidence="2" type="ORF">psyc5s11_33850</name>
</gene>
<organism evidence="2 3">
    <name type="scientific">Clostridium gelidum</name>
    <dbReference type="NCBI Taxonomy" id="704125"/>
    <lineage>
        <taxon>Bacteria</taxon>
        <taxon>Bacillati</taxon>
        <taxon>Bacillota</taxon>
        <taxon>Clostridia</taxon>
        <taxon>Eubacteriales</taxon>
        <taxon>Clostridiaceae</taxon>
        <taxon>Clostridium</taxon>
    </lineage>
</organism>
<reference evidence="3" key="1">
    <citation type="submission" date="2021-07" db="EMBL/GenBank/DDBJ databases">
        <title>Complete genome sequencing of a Clostridium isolate.</title>
        <authorList>
            <person name="Ueki A."/>
            <person name="Tonouchi A."/>
        </authorList>
    </citation>
    <scope>NUCLEOTIDE SEQUENCE [LARGE SCALE GENOMIC DNA]</scope>
    <source>
        <strain evidence="3">C5S11</strain>
    </source>
</reference>
<name>A0ABN6J2B2_9CLOT</name>